<protein>
    <submittedName>
        <fullName evidence="1">Uncharacterized protein</fullName>
    </submittedName>
</protein>
<proteinExistence type="predicted"/>
<accession>A0AA40JQ93</accession>
<dbReference type="AlphaFoldDB" id="A0AA40JQ93"/>
<feature type="non-terminal residue" evidence="1">
    <location>
        <position position="147"/>
    </location>
</feature>
<sequence length="147" mass="15954">RQPEAAIDETRSGQHRLPAQLDAIEGGSGKRQVAAKHRLPFFAEDDLLRRRDRAGAKLAPRAGDLALHLGDRARHVAPLEPSETLAPVLHPVPHDAAAGRLGAGDQPRAQQLEGRALEALAIFAAQERAHLVERRDLERVTRGGGEF</sequence>
<reference evidence="1 2" key="1">
    <citation type="submission" date="2015-01" db="EMBL/GenBank/DDBJ databases">
        <title>Characterization of Swiss Staphylococcus aureus strains involved in food poisoning.</title>
        <authorList>
            <person name="Crovadore J."/>
            <person name="Chablais R."/>
            <person name="Tonacini J."/>
            <person name="Schnyder B."/>
            <person name="Lefort F."/>
        </authorList>
    </citation>
    <scope>NUCLEOTIDE SEQUENCE [LARGE SCALE GENOMIC DNA]</scope>
    <source>
        <strain evidence="1 2">SA-120</strain>
    </source>
</reference>
<comment type="caution">
    <text evidence="1">The sequence shown here is derived from an EMBL/GenBank/DDBJ whole genome shotgun (WGS) entry which is preliminary data.</text>
</comment>
<feature type="non-terminal residue" evidence="1">
    <location>
        <position position="1"/>
    </location>
</feature>
<organism evidence="1 2">
    <name type="scientific">Staphylococcus aureus</name>
    <dbReference type="NCBI Taxonomy" id="1280"/>
    <lineage>
        <taxon>Bacteria</taxon>
        <taxon>Bacillati</taxon>
        <taxon>Bacillota</taxon>
        <taxon>Bacilli</taxon>
        <taxon>Bacillales</taxon>
        <taxon>Staphylococcaceae</taxon>
        <taxon>Staphylococcus</taxon>
    </lineage>
</organism>
<dbReference type="EMBL" id="JXIG01000351">
    <property type="protein sequence ID" value="KIU01439.1"/>
    <property type="molecule type" value="Genomic_DNA"/>
</dbReference>
<dbReference type="Proteomes" id="UP000032274">
    <property type="component" value="Unassembled WGS sequence"/>
</dbReference>
<evidence type="ECO:0000313" key="1">
    <source>
        <dbReference type="EMBL" id="KIU01439.1"/>
    </source>
</evidence>
<gene>
    <name evidence="1" type="ORF">QU38_01620</name>
</gene>
<evidence type="ECO:0000313" key="2">
    <source>
        <dbReference type="Proteomes" id="UP000032274"/>
    </source>
</evidence>
<name>A0AA40JQ93_STAAU</name>